<evidence type="ECO:0000256" key="2">
    <source>
        <dbReference type="SAM" id="Phobius"/>
    </source>
</evidence>
<protein>
    <submittedName>
        <fullName evidence="3">Uncharacterized protein</fullName>
    </submittedName>
</protein>
<dbReference type="AlphaFoldDB" id="A0A167VWN7"/>
<evidence type="ECO:0000256" key="1">
    <source>
        <dbReference type="SAM" id="MobiDB-lite"/>
    </source>
</evidence>
<gene>
    <name evidence="3" type="ORF">FIBSPDRAFT_967249</name>
</gene>
<reference evidence="3 4" key="1">
    <citation type="journal article" date="2016" name="Mol. Biol. Evol.">
        <title>Comparative Genomics of Early-Diverging Mushroom-Forming Fungi Provides Insights into the Origins of Lignocellulose Decay Capabilities.</title>
        <authorList>
            <person name="Nagy L.G."/>
            <person name="Riley R."/>
            <person name="Tritt A."/>
            <person name="Adam C."/>
            <person name="Daum C."/>
            <person name="Floudas D."/>
            <person name="Sun H."/>
            <person name="Yadav J.S."/>
            <person name="Pangilinan J."/>
            <person name="Larsson K.H."/>
            <person name="Matsuura K."/>
            <person name="Barry K."/>
            <person name="Labutti K."/>
            <person name="Kuo R."/>
            <person name="Ohm R.A."/>
            <person name="Bhattacharya S.S."/>
            <person name="Shirouzu T."/>
            <person name="Yoshinaga Y."/>
            <person name="Martin F.M."/>
            <person name="Grigoriev I.V."/>
            <person name="Hibbett D.S."/>
        </authorList>
    </citation>
    <scope>NUCLEOTIDE SEQUENCE [LARGE SCALE GENOMIC DNA]</scope>
    <source>
        <strain evidence="3 4">CBS 109695</strain>
    </source>
</reference>
<name>A0A167VWN7_9AGAM</name>
<feature type="transmembrane region" description="Helical" evidence="2">
    <location>
        <begin position="35"/>
        <end position="57"/>
    </location>
</feature>
<keyword evidence="4" id="KW-1185">Reference proteome</keyword>
<proteinExistence type="predicted"/>
<evidence type="ECO:0000313" key="3">
    <source>
        <dbReference type="EMBL" id="KZP05451.1"/>
    </source>
</evidence>
<evidence type="ECO:0000313" key="4">
    <source>
        <dbReference type="Proteomes" id="UP000076532"/>
    </source>
</evidence>
<dbReference type="EMBL" id="KV417837">
    <property type="protein sequence ID" value="KZP05451.1"/>
    <property type="molecule type" value="Genomic_DNA"/>
</dbReference>
<keyword evidence="2" id="KW-1133">Transmembrane helix</keyword>
<dbReference type="Proteomes" id="UP000076532">
    <property type="component" value="Unassembled WGS sequence"/>
</dbReference>
<keyword evidence="2" id="KW-0812">Transmembrane</keyword>
<sequence length="111" mass="12429">MSRSKFPAAITPNDLLMTAPPPSDREPVPHRTRRAAGCAAFFVLALLCAALFTWARWAPRSHEQRHPLADKGGAYSQLDRAQKEARTLGIYGYICESEVFERKTTMCKFSS</sequence>
<feature type="region of interest" description="Disordered" evidence="1">
    <location>
        <begin position="1"/>
        <end position="30"/>
    </location>
</feature>
<keyword evidence="2" id="KW-0472">Membrane</keyword>
<accession>A0A167VWN7</accession>
<organism evidence="3 4">
    <name type="scientific">Athelia psychrophila</name>
    <dbReference type="NCBI Taxonomy" id="1759441"/>
    <lineage>
        <taxon>Eukaryota</taxon>
        <taxon>Fungi</taxon>
        <taxon>Dikarya</taxon>
        <taxon>Basidiomycota</taxon>
        <taxon>Agaricomycotina</taxon>
        <taxon>Agaricomycetes</taxon>
        <taxon>Agaricomycetidae</taxon>
        <taxon>Atheliales</taxon>
        <taxon>Atheliaceae</taxon>
        <taxon>Athelia</taxon>
    </lineage>
</organism>